<dbReference type="AlphaFoldDB" id="A0A0L8HVD5"/>
<protein>
    <submittedName>
        <fullName evidence="1">Uncharacterized protein</fullName>
    </submittedName>
</protein>
<name>A0A0L8HVD5_OCTBM</name>
<reference evidence="1" key="1">
    <citation type="submission" date="2015-07" db="EMBL/GenBank/DDBJ databases">
        <title>MeaNS - Measles Nucleotide Surveillance Program.</title>
        <authorList>
            <person name="Tran T."/>
            <person name="Druce J."/>
        </authorList>
    </citation>
    <scope>NUCLEOTIDE SEQUENCE</scope>
    <source>
        <strain evidence="1">UCB-OBI-ISO-001</strain>
        <tissue evidence="1">Gonad</tissue>
    </source>
</reference>
<organism evidence="1">
    <name type="scientific">Octopus bimaculoides</name>
    <name type="common">California two-spotted octopus</name>
    <dbReference type="NCBI Taxonomy" id="37653"/>
    <lineage>
        <taxon>Eukaryota</taxon>
        <taxon>Metazoa</taxon>
        <taxon>Spiralia</taxon>
        <taxon>Lophotrochozoa</taxon>
        <taxon>Mollusca</taxon>
        <taxon>Cephalopoda</taxon>
        <taxon>Coleoidea</taxon>
        <taxon>Octopodiformes</taxon>
        <taxon>Octopoda</taxon>
        <taxon>Incirrata</taxon>
        <taxon>Octopodidae</taxon>
        <taxon>Octopus</taxon>
    </lineage>
</organism>
<accession>A0A0L8HVD5</accession>
<proteinExistence type="predicted"/>
<evidence type="ECO:0000313" key="1">
    <source>
        <dbReference type="EMBL" id="KOF93193.1"/>
    </source>
</evidence>
<sequence length="65" mass="7615">MLHLVSRSKTDWTFVEKKGKKKKKSSSLSVTNTTGIYFPVIRQIHRQDTFDKDCFAIQEVLLKKE</sequence>
<dbReference type="EMBL" id="KQ417213">
    <property type="protein sequence ID" value="KOF93193.1"/>
    <property type="molecule type" value="Genomic_DNA"/>
</dbReference>
<gene>
    <name evidence="1" type="ORF">OCBIM_22004896mg</name>
</gene>